<dbReference type="PRINTS" id="PR00318">
    <property type="entry name" value="GPROTEINA"/>
</dbReference>
<dbReference type="SMART" id="SM00275">
    <property type="entry name" value="G_alpha"/>
    <property type="match status" value="1"/>
</dbReference>
<feature type="binding site" evidence="7">
    <location>
        <position position="58"/>
    </location>
    <ligand>
        <name>Mg(2+)</name>
        <dbReference type="ChEBI" id="CHEBI:18420"/>
    </ligand>
</feature>
<dbReference type="RefSeq" id="XP_013396624.1">
    <property type="nucleotide sequence ID" value="XM_013541170.1"/>
</dbReference>
<keyword evidence="7" id="KW-0460">Magnesium</keyword>
<dbReference type="PANTHER" id="PTHR10218">
    <property type="entry name" value="GTP-BINDING PROTEIN ALPHA SUBUNIT"/>
    <property type="match status" value="1"/>
</dbReference>
<feature type="binding site" evidence="6">
    <location>
        <begin position="231"/>
        <end position="235"/>
    </location>
    <ligand>
        <name>GTP</name>
        <dbReference type="ChEBI" id="CHEBI:37565"/>
    </ligand>
</feature>
<feature type="compositionally biased region" description="Basic and acidic residues" evidence="8">
    <location>
        <begin position="28"/>
        <end position="38"/>
    </location>
</feature>
<dbReference type="CDD" id="cd00066">
    <property type="entry name" value="G-alpha"/>
    <property type="match status" value="1"/>
</dbReference>
<feature type="binding site" evidence="6">
    <location>
        <begin position="300"/>
        <end position="303"/>
    </location>
    <ligand>
        <name>GTP</name>
        <dbReference type="ChEBI" id="CHEBI:37565"/>
    </ligand>
</feature>
<dbReference type="Gene3D" id="1.10.400.10">
    <property type="entry name" value="GI Alpha 1, domain 2-like"/>
    <property type="match status" value="1"/>
</dbReference>
<dbReference type="SUPFAM" id="SSF47895">
    <property type="entry name" value="Transducin (alpha subunit), insertion domain"/>
    <property type="match status" value="1"/>
</dbReference>
<keyword evidence="2 7" id="KW-0479">Metal-binding</keyword>
<dbReference type="PANTHER" id="PTHR10218:SF302">
    <property type="entry name" value="GUANINE NUCLEOTIDE-BINDING PROTEIN ALPHA-5 SUBUNIT"/>
    <property type="match status" value="1"/>
</dbReference>
<evidence type="ECO:0000256" key="5">
    <source>
        <dbReference type="ARBA" id="ARBA00023224"/>
    </source>
</evidence>
<sequence>MKNMKKIGKQKSDDVTQMSRKGAIARSRSIDHQLNEEREKREKEIQLLILGGGGSGKTTFMKQLRLHYGDKFPDEERRLWRPHVFQNVVDAFHRIISNMEVLGEEIKSDEGKASAQELNRLYPKMCYQRLLALENGIHASPKKNRDQLLLDLPSEVIKLQKDPGVKASYATRNRYPLRLSEAEEYFLNDFERICAPSYLPTIKDILFLRKPTVGVQEMCLTINSLNYRVIDVAGQKSQRNKWIHFFEGVTAVIFFVSLSGFNEMLEEDSTMNNLRDSLQTFQEMTHNQYLTKTDVMLFLNKHDLFMEKMKRFRLAETFPEFRGHNTPDDALGFIKDEFYRRAPPGKSLYTHVSCAINVDLMKTIIENVLQILVDINLRRTGLM</sequence>
<dbReference type="GO" id="GO:0046872">
    <property type="term" value="F:metal ion binding"/>
    <property type="evidence" value="ECO:0007669"/>
    <property type="project" value="UniProtKB-KW"/>
</dbReference>
<evidence type="ECO:0000256" key="4">
    <source>
        <dbReference type="ARBA" id="ARBA00023134"/>
    </source>
</evidence>
<dbReference type="GO" id="GO:0031683">
    <property type="term" value="F:G-protein beta/gamma-subunit complex binding"/>
    <property type="evidence" value="ECO:0007669"/>
    <property type="project" value="InterPro"/>
</dbReference>
<dbReference type="GO" id="GO:0001664">
    <property type="term" value="F:G protein-coupled receptor binding"/>
    <property type="evidence" value="ECO:0007669"/>
    <property type="project" value="TreeGrafter"/>
</dbReference>
<accession>A0A1S3IGM6</accession>
<evidence type="ECO:0000256" key="7">
    <source>
        <dbReference type="PIRSR" id="PIRSR601019-2"/>
    </source>
</evidence>
<dbReference type="GO" id="GO:0005834">
    <property type="term" value="C:heterotrimeric G-protein complex"/>
    <property type="evidence" value="ECO:0007669"/>
    <property type="project" value="TreeGrafter"/>
</dbReference>
<dbReference type="Pfam" id="PF00503">
    <property type="entry name" value="G-alpha"/>
    <property type="match status" value="1"/>
</dbReference>
<feature type="binding site" evidence="7">
    <location>
        <position position="212"/>
    </location>
    <ligand>
        <name>Mg(2+)</name>
        <dbReference type="ChEBI" id="CHEBI:18420"/>
    </ligand>
</feature>
<dbReference type="InterPro" id="IPR011025">
    <property type="entry name" value="GproteinA_insert"/>
</dbReference>
<comment type="subunit">
    <text evidence="1">G proteins are composed of 3 units; alpha, beta and gamma. The alpha chain contains the guanine nucleotide binding site.</text>
</comment>
<dbReference type="InterPro" id="IPR027417">
    <property type="entry name" value="P-loop_NTPase"/>
</dbReference>
<evidence type="ECO:0000256" key="8">
    <source>
        <dbReference type="SAM" id="MobiDB-lite"/>
    </source>
</evidence>
<evidence type="ECO:0000256" key="2">
    <source>
        <dbReference type="ARBA" id="ARBA00022723"/>
    </source>
</evidence>
<dbReference type="GeneID" id="106163462"/>
<dbReference type="GO" id="GO:0003924">
    <property type="term" value="F:GTPase activity"/>
    <property type="evidence" value="ECO:0007669"/>
    <property type="project" value="InterPro"/>
</dbReference>
<feature type="binding site" evidence="6">
    <location>
        <begin position="206"/>
        <end position="212"/>
    </location>
    <ligand>
        <name>GTP</name>
        <dbReference type="ChEBI" id="CHEBI:37565"/>
    </ligand>
</feature>
<feature type="binding site" evidence="6">
    <location>
        <position position="355"/>
    </location>
    <ligand>
        <name>GTP</name>
        <dbReference type="ChEBI" id="CHEBI:37565"/>
    </ligand>
</feature>
<organism evidence="9 10">
    <name type="scientific">Lingula anatina</name>
    <name type="common">Brachiopod</name>
    <name type="synonym">Lingula unguis</name>
    <dbReference type="NCBI Taxonomy" id="7574"/>
    <lineage>
        <taxon>Eukaryota</taxon>
        <taxon>Metazoa</taxon>
        <taxon>Spiralia</taxon>
        <taxon>Lophotrochozoa</taxon>
        <taxon>Brachiopoda</taxon>
        <taxon>Linguliformea</taxon>
        <taxon>Lingulata</taxon>
        <taxon>Lingulida</taxon>
        <taxon>Linguloidea</taxon>
        <taxon>Lingulidae</taxon>
        <taxon>Lingula</taxon>
    </lineage>
</organism>
<keyword evidence="4 6" id="KW-0342">GTP-binding</keyword>
<gene>
    <name evidence="10" type="primary">LOC106163462</name>
</gene>
<evidence type="ECO:0000256" key="6">
    <source>
        <dbReference type="PIRSR" id="PIRSR601019-1"/>
    </source>
</evidence>
<dbReference type="PROSITE" id="PS51882">
    <property type="entry name" value="G_ALPHA"/>
    <property type="match status" value="1"/>
</dbReference>
<keyword evidence="3 6" id="KW-0547">Nucleotide-binding</keyword>
<dbReference type="SUPFAM" id="SSF52540">
    <property type="entry name" value="P-loop containing nucleoside triphosphate hydrolases"/>
    <property type="match status" value="1"/>
</dbReference>
<proteinExistence type="predicted"/>
<feature type="region of interest" description="Disordered" evidence="8">
    <location>
        <begin position="1"/>
        <end position="38"/>
    </location>
</feature>
<name>A0A1S3IGM6_LINAN</name>
<dbReference type="GO" id="GO:0005525">
    <property type="term" value="F:GTP binding"/>
    <property type="evidence" value="ECO:0007669"/>
    <property type="project" value="UniProtKB-KW"/>
</dbReference>
<evidence type="ECO:0000256" key="3">
    <source>
        <dbReference type="ARBA" id="ARBA00022741"/>
    </source>
</evidence>
<dbReference type="GO" id="GO:0007188">
    <property type="term" value="P:adenylate cyclase-modulating G protein-coupled receptor signaling pathway"/>
    <property type="evidence" value="ECO:0007669"/>
    <property type="project" value="TreeGrafter"/>
</dbReference>
<evidence type="ECO:0000256" key="1">
    <source>
        <dbReference type="ARBA" id="ARBA00011356"/>
    </source>
</evidence>
<evidence type="ECO:0000313" key="9">
    <source>
        <dbReference type="Proteomes" id="UP000085678"/>
    </source>
</evidence>
<dbReference type="Proteomes" id="UP000085678">
    <property type="component" value="Unplaced"/>
</dbReference>
<dbReference type="FunFam" id="3.40.50.300:FF:000720">
    <property type="entry name" value="Guanine nucleotide-binding protein G(k) subunit alpha"/>
    <property type="match status" value="1"/>
</dbReference>
<evidence type="ECO:0000313" key="10">
    <source>
        <dbReference type="RefSeq" id="XP_013396624.1"/>
    </source>
</evidence>
<keyword evidence="9" id="KW-1185">Reference proteome</keyword>
<dbReference type="GO" id="GO:0005737">
    <property type="term" value="C:cytoplasm"/>
    <property type="evidence" value="ECO:0007669"/>
    <property type="project" value="TreeGrafter"/>
</dbReference>
<keyword evidence="5" id="KW-0807">Transducer</keyword>
<protein>
    <submittedName>
        <fullName evidence="10">Guanine nucleotide-binding protein G(O) subunit alpha isoform X2</fullName>
    </submittedName>
</protein>
<dbReference type="InterPro" id="IPR001019">
    <property type="entry name" value="Gprotein_alpha_su"/>
</dbReference>
<reference evidence="10" key="1">
    <citation type="submission" date="2025-08" db="UniProtKB">
        <authorList>
            <consortium name="RefSeq"/>
        </authorList>
    </citation>
    <scope>IDENTIFICATION</scope>
    <source>
        <tissue evidence="10">Gonads</tissue>
    </source>
</reference>
<dbReference type="AlphaFoldDB" id="A0A1S3IGM6"/>
<dbReference type="Gene3D" id="3.40.50.300">
    <property type="entry name" value="P-loop containing nucleotide triphosphate hydrolases"/>
    <property type="match status" value="1"/>
</dbReference>
<dbReference type="OrthoDB" id="5817230at2759"/>